<dbReference type="OMA" id="QCRVVNS"/>
<dbReference type="FunFam" id="1.10.520.10:FF:000008">
    <property type="entry name" value="Peroxidase"/>
    <property type="match status" value="1"/>
</dbReference>
<keyword evidence="11 18" id="KW-1015">Disulfide bond</keyword>
<feature type="signal peptide" evidence="19">
    <location>
        <begin position="1"/>
        <end position="23"/>
    </location>
</feature>
<feature type="disulfide bond" evidence="18">
    <location>
        <begin position="394"/>
        <end position="399"/>
    </location>
</feature>
<evidence type="ECO:0000256" key="10">
    <source>
        <dbReference type="ARBA" id="ARBA00023004"/>
    </source>
</evidence>
<proteinExistence type="inferred from homology"/>
<feature type="site" description="Transition state stabilizer" evidence="17">
    <location>
        <position position="388"/>
    </location>
</feature>
<dbReference type="GO" id="GO:0042744">
    <property type="term" value="P:hydrogen peroxide catabolic process"/>
    <property type="evidence" value="ECO:0007669"/>
    <property type="project" value="UniProtKB-KW"/>
</dbReference>
<dbReference type="InterPro" id="IPR000823">
    <property type="entry name" value="Peroxidase_pln"/>
</dbReference>
<feature type="domain" description="Plant heme peroxidase family profile" evidence="20">
    <location>
        <begin position="35"/>
        <end position="318"/>
    </location>
</feature>
<feature type="disulfide bond" evidence="18">
    <location>
        <begin position="361"/>
        <end position="441"/>
    </location>
</feature>
<sequence length="649" mass="71069">MKTNTSFLLFATVLVVVLIGTLTFEVCDGALHGKALKLKFYDKTCPKAQQIIKTVVEDNAGFDPFLGALLLRMHYHDCFVRQVELQAEPNLSLLGFDVIDDIKTQVEAACPQTVSCADIVALAARDAISAPFGRQMWKVPLGRRYGRVSRASEAIANLPSASSNFSALLQLFVHKGLNLIDLVALSGAHTVGIAHCDVISRRLFNFTGNGDTDPSIDPTYAKSVKAHCSANRKNIVEMDPRSSFSFDTHYYKNLIQKRGLFESDASLVGNPFSAKLVNQFQNADAFFAQFAKSMKKMGAMDVLTGKQGEIRKNCHLLMTMRTNTNFLFLATLLVAVLLSFEVCNGAINGTALKLKFYNETCPKAENIVKTIVEENAEFNPFLGALLLRVHYHDCFVRGCDGSILLDPTSETEQVELQAEPNLSLLGLDVIEDIKTELEKACPQTVSCADIVALAARDAISAPFGRQMWEVPLGRRDGNVSLASEAIANLPSPSSNFSALLHLFGHKGLNLSDLVALSGAHTVGIAHCNVISTRLFNFTGKGDTDPSIDPTYANFLKTRCSANIKNIVEMDPSSSTSFDNNYYKNLILRKGLFESDASLISNTSAATLVNQFQNASVFFVEFARSMKKMGAMDVLTGQQGEIRKVCYLRN</sequence>
<feature type="domain" description="Plant heme peroxidase family profile" evidence="20">
    <location>
        <begin position="351"/>
        <end position="649"/>
    </location>
</feature>
<evidence type="ECO:0000256" key="16">
    <source>
        <dbReference type="PIRSR" id="PIRSR600823-3"/>
    </source>
</evidence>
<dbReference type="GO" id="GO:0006979">
    <property type="term" value="P:response to oxidative stress"/>
    <property type="evidence" value="ECO:0007669"/>
    <property type="project" value="InterPro"/>
</dbReference>
<reference evidence="21 22" key="1">
    <citation type="journal article" date="2018" name="Science">
        <title>The opium poppy genome and morphinan production.</title>
        <authorList>
            <person name="Guo L."/>
            <person name="Winzer T."/>
            <person name="Yang X."/>
            <person name="Li Y."/>
            <person name="Ning Z."/>
            <person name="He Z."/>
            <person name="Teodor R."/>
            <person name="Lu Y."/>
            <person name="Bowser T.A."/>
            <person name="Graham I.A."/>
            <person name="Ye K."/>
        </authorList>
    </citation>
    <scope>NUCLEOTIDE SEQUENCE [LARGE SCALE GENOMIC DNA]</scope>
    <source>
        <strain evidence="22">cv. HN1</strain>
        <tissue evidence="21">Leaves</tissue>
    </source>
</reference>
<evidence type="ECO:0000256" key="15">
    <source>
        <dbReference type="PIRSR" id="PIRSR600823-2"/>
    </source>
</evidence>
<dbReference type="InterPro" id="IPR002016">
    <property type="entry name" value="Haem_peroxidase"/>
</dbReference>
<dbReference type="CDD" id="cd00693">
    <property type="entry name" value="secretory_peroxidase"/>
    <property type="match status" value="2"/>
</dbReference>
<evidence type="ECO:0000313" key="22">
    <source>
        <dbReference type="Proteomes" id="UP000316621"/>
    </source>
</evidence>
<keyword evidence="8 16" id="KW-0479">Metal-binding</keyword>
<feature type="binding site" description="axial binding residue" evidence="16">
    <location>
        <position position="520"/>
    </location>
    <ligand>
        <name>heme b</name>
        <dbReference type="ChEBI" id="CHEBI:60344"/>
    </ligand>
    <ligandPart>
        <name>Fe</name>
        <dbReference type="ChEBI" id="CHEBI:18248"/>
    </ligandPart>
</feature>
<feature type="disulfide bond" evidence="18">
    <location>
        <begin position="447"/>
        <end position="645"/>
    </location>
</feature>
<dbReference type="InterPro" id="IPR010255">
    <property type="entry name" value="Haem_peroxidase_sf"/>
</dbReference>
<evidence type="ECO:0000256" key="2">
    <source>
        <dbReference type="ARBA" id="ARBA00002322"/>
    </source>
</evidence>
<evidence type="ECO:0000256" key="14">
    <source>
        <dbReference type="PIRSR" id="PIRSR600823-1"/>
    </source>
</evidence>
<evidence type="ECO:0000256" key="13">
    <source>
        <dbReference type="ARBA" id="ARBA00023324"/>
    </source>
</evidence>
<comment type="similarity">
    <text evidence="3">Belongs to the peroxidase family. Ascorbate peroxidase subfamily.</text>
</comment>
<dbReference type="PROSITE" id="PS00435">
    <property type="entry name" value="PEROXIDASE_1"/>
    <property type="match status" value="2"/>
</dbReference>
<keyword evidence="6" id="KW-0575">Peroxidase</keyword>
<keyword evidence="16" id="KW-0106">Calcium</keyword>
<feature type="binding site" evidence="16">
    <location>
        <position position="521"/>
    </location>
    <ligand>
        <name>Ca(2+)</name>
        <dbReference type="ChEBI" id="CHEBI:29108"/>
        <label>2</label>
    </ligand>
</feature>
<dbReference type="GO" id="GO:0020037">
    <property type="term" value="F:heme binding"/>
    <property type="evidence" value="ECO:0007669"/>
    <property type="project" value="InterPro"/>
</dbReference>
<feature type="binding site" evidence="16">
    <location>
        <position position="402"/>
    </location>
    <ligand>
        <name>Ca(2+)</name>
        <dbReference type="ChEBI" id="CHEBI:29108"/>
        <label>1</label>
    </ligand>
</feature>
<dbReference type="GO" id="GO:0140825">
    <property type="term" value="F:lactoperoxidase activity"/>
    <property type="evidence" value="ECO:0007669"/>
    <property type="project" value="UniProtKB-EC"/>
</dbReference>
<keyword evidence="19" id="KW-0732">Signal</keyword>
<dbReference type="SUPFAM" id="SSF48113">
    <property type="entry name" value="Heme-dependent peroxidases"/>
    <property type="match status" value="2"/>
</dbReference>
<comment type="cofactor">
    <cofactor evidence="16">
        <name>heme b</name>
        <dbReference type="ChEBI" id="CHEBI:60344"/>
    </cofactor>
    <text evidence="16">Binds 1 heme b (iron(II)-protoporphyrin IX) group per subunit.</text>
</comment>
<dbReference type="Gramene" id="RZC53335">
    <property type="protein sequence ID" value="RZC53335"/>
    <property type="gene ID" value="C5167_012192"/>
</dbReference>
<feature type="binding site" evidence="16">
    <location>
        <position position="415"/>
    </location>
    <ligand>
        <name>Ca(2+)</name>
        <dbReference type="ChEBI" id="CHEBI:29108"/>
        <label>1</label>
    </ligand>
</feature>
<comment type="cofactor">
    <cofactor evidence="16">
        <name>Ca(2+)</name>
        <dbReference type="ChEBI" id="CHEBI:29108"/>
    </cofactor>
    <text evidence="16">Binds 2 calcium ions per subunit.</text>
</comment>
<name>A0A4Y7J103_PAPSO</name>
<evidence type="ECO:0000256" key="17">
    <source>
        <dbReference type="PIRSR" id="PIRSR600823-4"/>
    </source>
</evidence>
<protein>
    <recommendedName>
        <fullName evidence="4">peroxidase</fullName>
        <ecNumber evidence="4">1.11.1.7</ecNumber>
    </recommendedName>
</protein>
<evidence type="ECO:0000259" key="20">
    <source>
        <dbReference type="PROSITE" id="PS50873"/>
    </source>
</evidence>
<evidence type="ECO:0000256" key="11">
    <source>
        <dbReference type="ARBA" id="ARBA00023157"/>
    </source>
</evidence>
<dbReference type="AlphaFoldDB" id="A0A4Y7J103"/>
<dbReference type="InterPro" id="IPR019793">
    <property type="entry name" value="Peroxidases_heam-ligand_BS"/>
</dbReference>
<evidence type="ECO:0000256" key="6">
    <source>
        <dbReference type="ARBA" id="ARBA00022559"/>
    </source>
</evidence>
<evidence type="ECO:0000256" key="12">
    <source>
        <dbReference type="ARBA" id="ARBA00023180"/>
    </source>
</evidence>
<dbReference type="PRINTS" id="PR00458">
    <property type="entry name" value="PEROXIDASE"/>
</dbReference>
<keyword evidence="22" id="KW-1185">Reference proteome</keyword>
<feature type="binding site" evidence="16">
    <location>
        <position position="570"/>
    </location>
    <ligand>
        <name>Ca(2+)</name>
        <dbReference type="ChEBI" id="CHEBI:29108"/>
        <label>2</label>
    </ligand>
</feature>
<comment type="catalytic activity">
    <reaction evidence="1">
        <text>2 a phenolic donor + H2O2 = 2 a phenolic radical donor + 2 H2O</text>
        <dbReference type="Rhea" id="RHEA:56136"/>
        <dbReference type="ChEBI" id="CHEBI:15377"/>
        <dbReference type="ChEBI" id="CHEBI:16240"/>
        <dbReference type="ChEBI" id="CHEBI:139520"/>
        <dbReference type="ChEBI" id="CHEBI:139521"/>
        <dbReference type="EC" id="1.11.1.7"/>
    </reaction>
</comment>
<keyword evidence="7" id="KW-0349">Heme</keyword>
<dbReference type="EMBL" id="CM010717">
    <property type="protein sequence ID" value="RZC53335.1"/>
    <property type="molecule type" value="Genomic_DNA"/>
</dbReference>
<evidence type="ECO:0000256" key="4">
    <source>
        <dbReference type="ARBA" id="ARBA00012313"/>
    </source>
</evidence>
<keyword evidence="13" id="KW-0376">Hydrogen peroxide</keyword>
<organism evidence="21 22">
    <name type="scientific">Papaver somniferum</name>
    <name type="common">Opium poppy</name>
    <dbReference type="NCBI Taxonomy" id="3469"/>
    <lineage>
        <taxon>Eukaryota</taxon>
        <taxon>Viridiplantae</taxon>
        <taxon>Streptophyta</taxon>
        <taxon>Embryophyta</taxon>
        <taxon>Tracheophyta</taxon>
        <taxon>Spermatophyta</taxon>
        <taxon>Magnoliopsida</taxon>
        <taxon>Ranunculales</taxon>
        <taxon>Papaveraceae</taxon>
        <taxon>Papaveroideae</taxon>
        <taxon>Papaver</taxon>
    </lineage>
</organism>
<dbReference type="PANTHER" id="PTHR31235">
    <property type="entry name" value="PEROXIDASE 25-RELATED"/>
    <property type="match status" value="1"/>
</dbReference>
<dbReference type="PRINTS" id="PR00461">
    <property type="entry name" value="PLPEROXIDASE"/>
</dbReference>
<gene>
    <name evidence="21" type="ORF">C5167_012192</name>
</gene>
<dbReference type="STRING" id="3469.A0A4Y7J103"/>
<feature type="active site" description="Proton acceptor" evidence="14">
    <location>
        <position position="392"/>
    </location>
</feature>
<keyword evidence="5" id="KW-0964">Secreted</keyword>
<comment type="function">
    <text evidence="2">Removal of H(2)O(2), oxidation of toxic reductants, biosynthesis and degradation of lignin, suberization, auxin catabolism, response to environmental stresses such as wounding, pathogen attack and oxidative stress. These functions might be dependent on each isozyme/isoform in each plant tissue.</text>
</comment>
<feature type="binding site" evidence="16">
    <location>
        <position position="400"/>
    </location>
    <ligand>
        <name>Ca(2+)</name>
        <dbReference type="ChEBI" id="CHEBI:29108"/>
        <label>1</label>
    </ligand>
</feature>
<keyword evidence="12" id="KW-0325">Glycoprotein</keyword>
<evidence type="ECO:0000256" key="7">
    <source>
        <dbReference type="ARBA" id="ARBA00022617"/>
    </source>
</evidence>
<feature type="binding site" evidence="15">
    <location>
        <position position="490"/>
    </location>
    <ligand>
        <name>substrate</name>
    </ligand>
</feature>
<feature type="binding site" evidence="16">
    <location>
        <position position="396"/>
    </location>
    <ligand>
        <name>Ca(2+)</name>
        <dbReference type="ChEBI" id="CHEBI:29108"/>
        <label>1</label>
    </ligand>
</feature>
<dbReference type="Gene3D" id="1.10.420.10">
    <property type="entry name" value="Peroxidase, domain 2"/>
    <property type="match status" value="2"/>
</dbReference>
<feature type="binding site" evidence="16">
    <location>
        <position position="398"/>
    </location>
    <ligand>
        <name>Ca(2+)</name>
        <dbReference type="ChEBI" id="CHEBI:29108"/>
        <label>1</label>
    </ligand>
</feature>
<feature type="chain" id="PRO_5021329266" description="peroxidase" evidence="19">
    <location>
        <begin position="24"/>
        <end position="649"/>
    </location>
</feature>
<accession>A0A4Y7J103</accession>
<keyword evidence="9" id="KW-0560">Oxidoreductase</keyword>
<dbReference type="Pfam" id="PF00141">
    <property type="entry name" value="peroxidase"/>
    <property type="match status" value="2"/>
</dbReference>
<feature type="disulfide bond" evidence="18">
    <location>
        <begin position="527"/>
        <end position="559"/>
    </location>
</feature>
<evidence type="ECO:0000256" key="8">
    <source>
        <dbReference type="ARBA" id="ARBA00022723"/>
    </source>
</evidence>
<keyword evidence="10 16" id="KW-0408">Iron</keyword>
<dbReference type="InterPro" id="IPR033905">
    <property type="entry name" value="Secretory_peroxidase"/>
</dbReference>
<feature type="binding site" evidence="16">
    <location>
        <position position="578"/>
    </location>
    <ligand>
        <name>Ca(2+)</name>
        <dbReference type="ChEBI" id="CHEBI:29108"/>
        <label>2</label>
    </ligand>
</feature>
<evidence type="ECO:0000313" key="21">
    <source>
        <dbReference type="EMBL" id="RZC53335.1"/>
    </source>
</evidence>
<evidence type="ECO:0000256" key="18">
    <source>
        <dbReference type="PIRSR" id="PIRSR600823-5"/>
    </source>
</evidence>
<dbReference type="Proteomes" id="UP000316621">
    <property type="component" value="Chromosome 3"/>
</dbReference>
<evidence type="ECO:0000256" key="5">
    <source>
        <dbReference type="ARBA" id="ARBA00022525"/>
    </source>
</evidence>
<dbReference type="FunFam" id="1.10.420.10:FF:000008">
    <property type="entry name" value="Peroxidase"/>
    <property type="match status" value="2"/>
</dbReference>
<dbReference type="PROSITE" id="PS50873">
    <property type="entry name" value="PEROXIDASE_4"/>
    <property type="match status" value="2"/>
</dbReference>
<evidence type="ECO:0000256" key="3">
    <source>
        <dbReference type="ARBA" id="ARBA00006873"/>
    </source>
</evidence>
<evidence type="ECO:0000256" key="19">
    <source>
        <dbReference type="SAM" id="SignalP"/>
    </source>
</evidence>
<dbReference type="GO" id="GO:0046872">
    <property type="term" value="F:metal ion binding"/>
    <property type="evidence" value="ECO:0007669"/>
    <property type="project" value="UniProtKB-KW"/>
</dbReference>
<evidence type="ECO:0000256" key="1">
    <source>
        <dbReference type="ARBA" id="ARBA00000189"/>
    </source>
</evidence>
<dbReference type="Gene3D" id="1.10.520.10">
    <property type="match status" value="2"/>
</dbReference>
<dbReference type="EC" id="1.11.1.7" evidence="4"/>
<feature type="binding site" evidence="16">
    <location>
        <position position="393"/>
    </location>
    <ligand>
        <name>Ca(2+)</name>
        <dbReference type="ChEBI" id="CHEBI:29108"/>
        <label>1</label>
    </ligand>
</feature>
<evidence type="ECO:0000256" key="9">
    <source>
        <dbReference type="ARBA" id="ARBA00023002"/>
    </source>
</evidence>